<accession>A0ABY6N5R2</accession>
<protein>
    <submittedName>
        <fullName evidence="1">Uncharacterized protein</fullName>
    </submittedName>
</protein>
<gene>
    <name evidence="1" type="ORF">NKI27_06905</name>
</gene>
<keyword evidence="2" id="KW-1185">Reference proteome</keyword>
<dbReference type="EMBL" id="CP100390">
    <property type="protein sequence ID" value="UZE97466.1"/>
    <property type="molecule type" value="Genomic_DNA"/>
</dbReference>
<evidence type="ECO:0000313" key="1">
    <source>
        <dbReference type="EMBL" id="UZE97466.1"/>
    </source>
</evidence>
<name>A0ABY6N5R2_9ALTE</name>
<reference evidence="1" key="1">
    <citation type="submission" date="2022-06" db="EMBL/GenBank/DDBJ databases">
        <title>Alkalimarinus sp. nov., isolated from gut of a Alitta virens.</title>
        <authorList>
            <person name="Yang A.I."/>
            <person name="Shin N.-R."/>
        </authorList>
    </citation>
    <scope>NUCLEOTIDE SEQUENCE</scope>
    <source>
        <strain evidence="1">A2M4</strain>
    </source>
</reference>
<organism evidence="1 2">
    <name type="scientific">Alkalimarinus alittae</name>
    <dbReference type="NCBI Taxonomy" id="2961619"/>
    <lineage>
        <taxon>Bacteria</taxon>
        <taxon>Pseudomonadati</taxon>
        <taxon>Pseudomonadota</taxon>
        <taxon>Gammaproteobacteria</taxon>
        <taxon>Alteromonadales</taxon>
        <taxon>Alteromonadaceae</taxon>
        <taxon>Alkalimarinus</taxon>
    </lineage>
</organism>
<proteinExistence type="predicted"/>
<evidence type="ECO:0000313" key="2">
    <source>
        <dbReference type="Proteomes" id="UP001163739"/>
    </source>
</evidence>
<dbReference type="RefSeq" id="WP_265048939.1">
    <property type="nucleotide sequence ID" value="NZ_CP100390.1"/>
</dbReference>
<sequence length="108" mass="11984">MSGIKALRKKRSILLHKSRDMRLSLKLLVEKVKAADEKSRNVLLDKVVLKNKQLIDLQVEIDSISDEIKSIRPKTSSKIKKGGRVHPVAGRYVDPTGFSGVVQGGLPQ</sequence>
<dbReference type="Proteomes" id="UP001163739">
    <property type="component" value="Chromosome"/>
</dbReference>